<evidence type="ECO:0000313" key="2">
    <source>
        <dbReference type="Proteomes" id="UP000499080"/>
    </source>
</evidence>
<reference evidence="1 2" key="1">
    <citation type="journal article" date="2019" name="Sci. Rep.">
        <title>Orb-weaving spider Araneus ventricosus genome elucidates the spidroin gene catalogue.</title>
        <authorList>
            <person name="Kono N."/>
            <person name="Nakamura H."/>
            <person name="Ohtoshi R."/>
            <person name="Moran D.A.P."/>
            <person name="Shinohara A."/>
            <person name="Yoshida Y."/>
            <person name="Fujiwara M."/>
            <person name="Mori M."/>
            <person name="Tomita M."/>
            <person name="Arakawa K."/>
        </authorList>
    </citation>
    <scope>NUCLEOTIDE SEQUENCE [LARGE SCALE GENOMIC DNA]</scope>
</reference>
<organism evidence="1 2">
    <name type="scientific">Araneus ventricosus</name>
    <name type="common">Orbweaver spider</name>
    <name type="synonym">Epeira ventricosa</name>
    <dbReference type="NCBI Taxonomy" id="182803"/>
    <lineage>
        <taxon>Eukaryota</taxon>
        <taxon>Metazoa</taxon>
        <taxon>Ecdysozoa</taxon>
        <taxon>Arthropoda</taxon>
        <taxon>Chelicerata</taxon>
        <taxon>Arachnida</taxon>
        <taxon>Araneae</taxon>
        <taxon>Araneomorphae</taxon>
        <taxon>Entelegynae</taxon>
        <taxon>Araneoidea</taxon>
        <taxon>Araneidae</taxon>
        <taxon>Araneus</taxon>
    </lineage>
</organism>
<feature type="non-terminal residue" evidence="1">
    <location>
        <position position="1"/>
    </location>
</feature>
<accession>A0A4Y2U971</accession>
<proteinExistence type="predicted"/>
<protein>
    <submittedName>
        <fullName evidence="1">Uncharacterized protein</fullName>
    </submittedName>
</protein>
<dbReference type="Proteomes" id="UP000499080">
    <property type="component" value="Unassembled WGS sequence"/>
</dbReference>
<gene>
    <name evidence="1" type="ORF">AVEN_259031_1</name>
</gene>
<name>A0A4Y2U971_ARAVE</name>
<comment type="caution">
    <text evidence="1">The sequence shown here is derived from an EMBL/GenBank/DDBJ whole genome shotgun (WGS) entry which is preliminary data.</text>
</comment>
<sequence length="158" mass="17747">SPIINKFSETHLTSCNVIQTTSLRIALGVPIWTPNIILLKLAGQEILSGKIKRLAIQFFIKQIATQPFSALFHTPDRIHSQLVEKDAESLRITFRNLSCIPDHIPWSGMQIPSTDTMTAHKHLFLKSNSSWDERKQGVELDVKGCPSKTAIFKSLVID</sequence>
<dbReference type="AlphaFoldDB" id="A0A4Y2U971"/>
<keyword evidence="2" id="KW-1185">Reference proteome</keyword>
<dbReference type="EMBL" id="BGPR01034300">
    <property type="protein sequence ID" value="GBO08614.1"/>
    <property type="molecule type" value="Genomic_DNA"/>
</dbReference>
<evidence type="ECO:0000313" key="1">
    <source>
        <dbReference type="EMBL" id="GBO08614.1"/>
    </source>
</evidence>